<evidence type="ECO:0000256" key="5">
    <source>
        <dbReference type="SAM" id="MobiDB-lite"/>
    </source>
</evidence>
<feature type="DNA-binding region" description="H-T-H motif" evidence="4">
    <location>
        <begin position="50"/>
        <end position="69"/>
    </location>
</feature>
<dbReference type="Proteomes" id="UP000078368">
    <property type="component" value="Unassembled WGS sequence"/>
</dbReference>
<evidence type="ECO:0000256" key="2">
    <source>
        <dbReference type="ARBA" id="ARBA00023125"/>
    </source>
</evidence>
<dbReference type="GO" id="GO:0003700">
    <property type="term" value="F:DNA-binding transcription factor activity"/>
    <property type="evidence" value="ECO:0007669"/>
    <property type="project" value="TreeGrafter"/>
</dbReference>
<evidence type="ECO:0000256" key="4">
    <source>
        <dbReference type="PROSITE-ProRule" id="PRU00335"/>
    </source>
</evidence>
<gene>
    <name evidence="7" type="ORF">A4H34_01255</name>
</gene>
<dbReference type="InterPro" id="IPR001647">
    <property type="entry name" value="HTH_TetR"/>
</dbReference>
<dbReference type="PROSITE" id="PS50977">
    <property type="entry name" value="HTH_TETR_2"/>
    <property type="match status" value="1"/>
</dbReference>
<dbReference type="OrthoDB" id="9796019at2"/>
<evidence type="ECO:0000313" key="7">
    <source>
        <dbReference type="EMBL" id="OAP85850.1"/>
    </source>
</evidence>
<dbReference type="InterPro" id="IPR009057">
    <property type="entry name" value="Homeodomain-like_sf"/>
</dbReference>
<comment type="caution">
    <text evidence="7">The sequence shown here is derived from an EMBL/GenBank/DDBJ whole genome shotgun (WGS) entry which is preliminary data.</text>
</comment>
<reference evidence="7 8" key="1">
    <citation type="submission" date="2016-04" db="EMBL/GenBank/DDBJ databases">
        <title>Peptidophaga gingivicola gen. nov., sp. nov., isolated from human subgingival plaque.</title>
        <authorList>
            <person name="Beall C.J."/>
            <person name="Mokrzan E.M."/>
            <person name="Griffen A.L."/>
            <person name="Leys E.J."/>
        </authorList>
    </citation>
    <scope>NUCLEOTIDE SEQUENCE [LARGE SCALE GENOMIC DNA]</scope>
    <source>
        <strain evidence="7 8">BA112</strain>
    </source>
</reference>
<name>A0A179B301_9ACTO</name>
<keyword evidence="2 4" id="KW-0238">DNA-binding</keyword>
<dbReference type="PANTHER" id="PTHR30055:SF234">
    <property type="entry name" value="HTH-TYPE TRANSCRIPTIONAL REGULATOR BETI"/>
    <property type="match status" value="1"/>
</dbReference>
<dbReference type="Pfam" id="PF00440">
    <property type="entry name" value="TetR_N"/>
    <property type="match status" value="1"/>
</dbReference>
<dbReference type="STRING" id="1823756.A4H34_01255"/>
<organism evidence="7 8">
    <name type="scientific">Peptidiphaga gingivicola</name>
    <dbReference type="NCBI Taxonomy" id="2741497"/>
    <lineage>
        <taxon>Bacteria</taxon>
        <taxon>Bacillati</taxon>
        <taxon>Actinomycetota</taxon>
        <taxon>Actinomycetes</taxon>
        <taxon>Actinomycetales</taxon>
        <taxon>Actinomycetaceae</taxon>
        <taxon>Peptidiphaga</taxon>
    </lineage>
</organism>
<evidence type="ECO:0000259" key="6">
    <source>
        <dbReference type="PROSITE" id="PS50977"/>
    </source>
</evidence>
<evidence type="ECO:0000256" key="3">
    <source>
        <dbReference type="ARBA" id="ARBA00023163"/>
    </source>
</evidence>
<dbReference type="PANTHER" id="PTHR30055">
    <property type="entry name" value="HTH-TYPE TRANSCRIPTIONAL REGULATOR RUTR"/>
    <property type="match status" value="1"/>
</dbReference>
<feature type="domain" description="HTH tetR-type" evidence="6">
    <location>
        <begin position="27"/>
        <end position="87"/>
    </location>
</feature>
<keyword evidence="8" id="KW-1185">Reference proteome</keyword>
<dbReference type="GO" id="GO:0000976">
    <property type="term" value="F:transcription cis-regulatory region binding"/>
    <property type="evidence" value="ECO:0007669"/>
    <property type="project" value="TreeGrafter"/>
</dbReference>
<dbReference type="SUPFAM" id="SSF46689">
    <property type="entry name" value="Homeodomain-like"/>
    <property type="match status" value="1"/>
</dbReference>
<dbReference type="Gene3D" id="1.10.357.10">
    <property type="entry name" value="Tetracycline Repressor, domain 2"/>
    <property type="match status" value="1"/>
</dbReference>
<feature type="region of interest" description="Disordered" evidence="5">
    <location>
        <begin position="254"/>
        <end position="322"/>
    </location>
</feature>
<sequence length="322" mass="35053">MGELLPALSSVVDSGAVDAGVGRPRDPGIEERALVAALEVYMEVGWSGFTLGKVAKQAHMGKSALYLRWPTKEAMLADAFTASDVFFEYRDYERPDVPFLEYVQMLVEDRLTRYYTPTGLAVIRLILENHTDNEELGTIWQNSVGKSVIHTRNIIRDAMRTGDLRPETQRVQLGDALEGGMAMHVMATPHHLLSVGRKKVRRFANELVAGVMGPWVTEQALVDLRENGSERSHVLLPLIAQVKGDDAWEDDAQGIDDAQGDGLQNDVQSGNVHRRDSAGGDHACSGGVCDDTLHDDAEEASQSAGEETPGTDRSAANADGES</sequence>
<evidence type="ECO:0000313" key="8">
    <source>
        <dbReference type="Proteomes" id="UP000078368"/>
    </source>
</evidence>
<dbReference type="InterPro" id="IPR050109">
    <property type="entry name" value="HTH-type_TetR-like_transc_reg"/>
</dbReference>
<keyword evidence="3" id="KW-0804">Transcription</keyword>
<dbReference type="EMBL" id="LVZK01000001">
    <property type="protein sequence ID" value="OAP85850.1"/>
    <property type="molecule type" value="Genomic_DNA"/>
</dbReference>
<evidence type="ECO:0000256" key="1">
    <source>
        <dbReference type="ARBA" id="ARBA00023015"/>
    </source>
</evidence>
<accession>A0A179B301</accession>
<keyword evidence="1" id="KW-0805">Transcription regulation</keyword>
<proteinExistence type="predicted"/>
<dbReference type="InterPro" id="IPR036271">
    <property type="entry name" value="Tet_transcr_reg_TetR-rel_C_sf"/>
</dbReference>
<dbReference type="RefSeq" id="WP_009198288.1">
    <property type="nucleotide sequence ID" value="NZ_LVZK01000001.1"/>
</dbReference>
<protein>
    <recommendedName>
        <fullName evidence="6">HTH tetR-type domain-containing protein</fullName>
    </recommendedName>
</protein>
<dbReference type="SUPFAM" id="SSF48498">
    <property type="entry name" value="Tetracyclin repressor-like, C-terminal domain"/>
    <property type="match status" value="1"/>
</dbReference>
<dbReference type="AlphaFoldDB" id="A0A179B301"/>